<dbReference type="PANTHER" id="PTHR11846">
    <property type="entry name" value="ADENYLOSUCCINATE SYNTHETASE"/>
    <property type="match status" value="1"/>
</dbReference>
<evidence type="ECO:0000256" key="6">
    <source>
        <dbReference type="ARBA" id="ARBA00022842"/>
    </source>
</evidence>
<dbReference type="HAMAP" id="MF_00011">
    <property type="entry name" value="Adenylosucc_synth"/>
    <property type="match status" value="1"/>
</dbReference>
<dbReference type="EC" id="6.3.4.4" evidence="8 10"/>
<dbReference type="GO" id="GO:0004019">
    <property type="term" value="F:adenylosuccinate synthase activity"/>
    <property type="evidence" value="ECO:0007669"/>
    <property type="project" value="UniProtKB-UniRule"/>
</dbReference>
<reference evidence="12 13" key="1">
    <citation type="submission" date="2016-12" db="EMBL/GenBank/DDBJ databases">
        <authorList>
            <person name="Song W.-J."/>
            <person name="Kurnit D.M."/>
        </authorList>
    </citation>
    <scope>NUCLEOTIDE SEQUENCE [LARGE SCALE GENOMIC DNA]</scope>
    <source>
        <strain evidence="12 13">CECT 9026</strain>
    </source>
</reference>
<feature type="binding site" evidence="8">
    <location>
        <begin position="300"/>
        <end position="306"/>
    </location>
    <ligand>
        <name>substrate</name>
    </ligand>
</feature>
<feature type="binding site" description="in other chain" evidence="8">
    <location>
        <position position="304"/>
    </location>
    <ligand>
        <name>IMP</name>
        <dbReference type="ChEBI" id="CHEBI:58053"/>
        <note>ligand shared between dimeric partners</note>
    </ligand>
</feature>
<proteinExistence type="inferred from homology"/>
<gene>
    <name evidence="8 12" type="primary">purA</name>
    <name evidence="12" type="ORF">VSP9026_01235</name>
    <name evidence="11" type="ORF">Vspart_00343</name>
</gene>
<dbReference type="Gene3D" id="1.10.300.10">
    <property type="entry name" value="Adenylosuccinate Synthetase, subunit A, domain 2"/>
    <property type="match status" value="1"/>
</dbReference>
<dbReference type="FunFam" id="1.10.300.10:FF:000001">
    <property type="entry name" value="Adenylosuccinate synthetase"/>
    <property type="match status" value="1"/>
</dbReference>
<protein>
    <recommendedName>
        <fullName evidence="8 10">Adenylosuccinate synthetase</fullName>
        <shortName evidence="8">AMPSase</shortName>
        <shortName evidence="8">AdSS</shortName>
        <ecNumber evidence="8 10">6.3.4.4</ecNumber>
    </recommendedName>
    <alternativeName>
        <fullName evidence="8">IMP--aspartate ligase</fullName>
    </alternativeName>
</protein>
<feature type="active site" description="Proton acceptor" evidence="8">
    <location>
        <position position="14"/>
    </location>
</feature>
<comment type="catalytic activity">
    <reaction evidence="8 10">
        <text>IMP + L-aspartate + GTP = N(6)-(1,2-dicarboxyethyl)-AMP + GDP + phosphate + 2 H(+)</text>
        <dbReference type="Rhea" id="RHEA:15753"/>
        <dbReference type="ChEBI" id="CHEBI:15378"/>
        <dbReference type="ChEBI" id="CHEBI:29991"/>
        <dbReference type="ChEBI" id="CHEBI:37565"/>
        <dbReference type="ChEBI" id="CHEBI:43474"/>
        <dbReference type="ChEBI" id="CHEBI:57567"/>
        <dbReference type="ChEBI" id="CHEBI:58053"/>
        <dbReference type="ChEBI" id="CHEBI:58189"/>
        <dbReference type="EC" id="6.3.4.4"/>
    </reaction>
</comment>
<dbReference type="RefSeq" id="WP_074372143.1">
    <property type="nucleotide sequence ID" value="NZ_AP024907.1"/>
</dbReference>
<dbReference type="EMBL" id="CP046268">
    <property type="protein sequence ID" value="QMV13136.1"/>
    <property type="molecule type" value="Genomic_DNA"/>
</dbReference>
<dbReference type="Gene3D" id="3.90.170.10">
    <property type="entry name" value="Adenylosuccinate Synthetase, subunit A, domain 3"/>
    <property type="match status" value="1"/>
</dbReference>
<keyword evidence="4 8" id="KW-0547">Nucleotide-binding</keyword>
<evidence type="ECO:0000256" key="4">
    <source>
        <dbReference type="ARBA" id="ARBA00022741"/>
    </source>
</evidence>
<dbReference type="PANTHER" id="PTHR11846:SF0">
    <property type="entry name" value="ADENYLOSUCCINATE SYNTHETASE"/>
    <property type="match status" value="1"/>
</dbReference>
<sequence length="433" mass="47052">MGNNVVVLGTQWGDEGKGKIVDLLTEDAKYVVRYQGGHNAGHTLVIDGEKTVLHLIPSGILREHVKCIIGNGVVLSPDALLKEMGELEARGIPVRQRLSISEACPLILPYHIALDQARESARGTKAIGTTGRGIGPAYEDKVARRGLRVGDLFDRTTFAAKLQEVMAYHNFQLVNFYKVEPVSYDEVLEQVMGYADVLTSMVIDVTDLLDTARKRGDKIMFEGAQGTLLDIDHGTYPYVTSSNTTAGGVAAGSGFGPCHLGYILGIAKAYCTRVGAGPFPTELNDETGEYLGTKGQEFGATTGRKRRCGWFDVVAMRRAIQINSITGFCMTKLDVLDGLKEIKICTGYQMKDGSIAEVSPMAADAYDHVTPIYETMPGWSESTFGVKKLEDLPQAALNYVQRIEELTGVPVDLISTGPDRNETIIKVHPFSVA</sequence>
<dbReference type="NCBIfam" id="NF002223">
    <property type="entry name" value="PRK01117.1"/>
    <property type="match status" value="1"/>
</dbReference>
<dbReference type="SUPFAM" id="SSF52540">
    <property type="entry name" value="P-loop containing nucleoside triphosphate hydrolases"/>
    <property type="match status" value="1"/>
</dbReference>
<feature type="binding site" evidence="8">
    <location>
        <position position="14"/>
    </location>
    <ligand>
        <name>Mg(2+)</name>
        <dbReference type="ChEBI" id="CHEBI:18420"/>
    </ligand>
</feature>
<comment type="subcellular location">
    <subcellularLocation>
        <location evidence="8">Cytoplasm</location>
    </subcellularLocation>
</comment>
<dbReference type="AlphaFoldDB" id="A0A1N6M2A7"/>
<reference evidence="11 14" key="3">
    <citation type="journal article" date="2020" name="J. Nat. Prod.">
        <title>Genomics-Metabolomics Profiling Disclosed Marine Vibrio spartinae 3.6 as a Producer of a New Branched Side Chain Prodigiosin.</title>
        <authorList>
            <person name="Vitale G.A."/>
            <person name="Sciarretta M."/>
            <person name="Palma Esposito F."/>
            <person name="January G.G."/>
            <person name="Giaccio M."/>
            <person name="Bunk B."/>
            <person name="Sproer C."/>
            <person name="Bajerski F."/>
            <person name="Power D."/>
            <person name="Festa C."/>
            <person name="Monti M.C."/>
            <person name="D'Auria M.V."/>
            <person name="de Pascale D."/>
        </authorList>
    </citation>
    <scope>NUCLEOTIDE SEQUENCE [LARGE SCALE GENOMIC DNA]</scope>
    <source>
        <strain evidence="11 14">3.6</strain>
    </source>
</reference>
<dbReference type="PROSITE" id="PS00513">
    <property type="entry name" value="ADENYLOSUCCIN_SYN_2"/>
    <property type="match status" value="1"/>
</dbReference>
<keyword evidence="14" id="KW-1185">Reference proteome</keyword>
<dbReference type="InterPro" id="IPR033128">
    <property type="entry name" value="Adenylosuccin_syn_Lys_AS"/>
</dbReference>
<feature type="binding site" evidence="8">
    <location>
        <position position="41"/>
    </location>
    <ligand>
        <name>Mg(2+)</name>
        <dbReference type="ChEBI" id="CHEBI:18420"/>
    </ligand>
</feature>
<dbReference type="InterPro" id="IPR001114">
    <property type="entry name" value="Adenylosuccinate_synthetase"/>
</dbReference>
<comment type="subunit">
    <text evidence="1 8">Homodimer.</text>
</comment>
<dbReference type="InterPro" id="IPR042110">
    <property type="entry name" value="Adenylosuccinate_synth_dom2"/>
</dbReference>
<comment type="cofactor">
    <cofactor evidence="8">
        <name>Mg(2+)</name>
        <dbReference type="ChEBI" id="CHEBI:18420"/>
    </cofactor>
    <text evidence="8">Binds 1 Mg(2+) ion per subunit.</text>
</comment>
<reference evidence="11" key="2">
    <citation type="submission" date="2019-11" db="EMBL/GenBank/DDBJ databases">
        <authorList>
            <person name="January G."/>
            <person name="Bunk B."/>
        </authorList>
    </citation>
    <scope>NUCLEOTIDE SEQUENCE</scope>
    <source>
        <strain evidence="11">3.6</strain>
    </source>
</reference>
<evidence type="ECO:0000256" key="8">
    <source>
        <dbReference type="HAMAP-Rule" id="MF_00011"/>
    </source>
</evidence>
<dbReference type="GO" id="GO:0046040">
    <property type="term" value="P:IMP metabolic process"/>
    <property type="evidence" value="ECO:0007669"/>
    <property type="project" value="TreeGrafter"/>
</dbReference>
<evidence type="ECO:0000256" key="1">
    <source>
        <dbReference type="ARBA" id="ARBA00011738"/>
    </source>
</evidence>
<feature type="active site" description="Proton donor" evidence="8">
    <location>
        <position position="42"/>
    </location>
</feature>
<dbReference type="SMART" id="SM00788">
    <property type="entry name" value="Adenylsucc_synt"/>
    <property type="match status" value="1"/>
</dbReference>
<keyword evidence="6 8" id="KW-0460">Magnesium</keyword>
<evidence type="ECO:0000313" key="14">
    <source>
        <dbReference type="Proteomes" id="UP000515264"/>
    </source>
</evidence>
<keyword evidence="3 8" id="KW-0479">Metal-binding</keyword>
<keyword evidence="2 8" id="KW-0436">Ligase</keyword>
<dbReference type="PROSITE" id="PS01266">
    <property type="entry name" value="ADENYLOSUCCIN_SYN_1"/>
    <property type="match status" value="1"/>
</dbReference>
<dbReference type="CDD" id="cd03108">
    <property type="entry name" value="AdSS"/>
    <property type="match status" value="1"/>
</dbReference>
<feature type="binding site" description="in other chain" evidence="8">
    <location>
        <position position="130"/>
    </location>
    <ligand>
        <name>IMP</name>
        <dbReference type="ChEBI" id="CHEBI:58053"/>
        <note>ligand shared between dimeric partners</note>
    </ligand>
</feature>
<evidence type="ECO:0000313" key="13">
    <source>
        <dbReference type="Proteomes" id="UP000184774"/>
    </source>
</evidence>
<dbReference type="Pfam" id="PF00709">
    <property type="entry name" value="Adenylsucc_synt"/>
    <property type="match status" value="1"/>
</dbReference>
<feature type="binding site" description="in other chain" evidence="8">
    <location>
        <begin position="39"/>
        <end position="42"/>
    </location>
    <ligand>
        <name>IMP</name>
        <dbReference type="ChEBI" id="CHEBI:58053"/>
        <note>ligand shared between dimeric partners</note>
    </ligand>
</feature>
<evidence type="ECO:0000256" key="5">
    <source>
        <dbReference type="ARBA" id="ARBA00022755"/>
    </source>
</evidence>
<feature type="active site" evidence="9">
    <location>
        <position position="141"/>
    </location>
</feature>
<keyword evidence="7 8" id="KW-0342">GTP-binding</keyword>
<dbReference type="InterPro" id="IPR018220">
    <property type="entry name" value="Adenylosuccin_syn_GTP-bd"/>
</dbReference>
<keyword evidence="8" id="KW-0963">Cytoplasm</keyword>
<feature type="binding site" description="in other chain" evidence="8">
    <location>
        <begin position="14"/>
        <end position="17"/>
    </location>
    <ligand>
        <name>IMP</name>
        <dbReference type="ChEBI" id="CHEBI:58053"/>
        <note>ligand shared between dimeric partners</note>
    </ligand>
</feature>
<feature type="binding site" evidence="8">
    <location>
        <begin position="332"/>
        <end position="334"/>
    </location>
    <ligand>
        <name>GTP</name>
        <dbReference type="ChEBI" id="CHEBI:37565"/>
    </ligand>
</feature>
<evidence type="ECO:0000313" key="11">
    <source>
        <dbReference type="EMBL" id="QMV13136.1"/>
    </source>
</evidence>
<dbReference type="Proteomes" id="UP000184774">
    <property type="component" value="Unassembled WGS sequence"/>
</dbReference>
<dbReference type="OrthoDB" id="9807553at2"/>
<evidence type="ECO:0000256" key="9">
    <source>
        <dbReference type="PROSITE-ProRule" id="PRU10134"/>
    </source>
</evidence>
<comment type="function">
    <text evidence="8">Plays an important role in the de novo pathway of purine nucleotide biosynthesis. Catalyzes the first committed step in the biosynthesis of AMP from IMP.</text>
</comment>
<dbReference type="GO" id="GO:0000287">
    <property type="term" value="F:magnesium ion binding"/>
    <property type="evidence" value="ECO:0007669"/>
    <property type="project" value="UniProtKB-UniRule"/>
</dbReference>
<dbReference type="Proteomes" id="UP000515264">
    <property type="component" value="Chromosome 1"/>
</dbReference>
<feature type="binding site" evidence="8">
    <location>
        <position position="306"/>
    </location>
    <ligand>
        <name>GTP</name>
        <dbReference type="ChEBI" id="CHEBI:37565"/>
    </ligand>
</feature>
<feature type="binding site" evidence="8">
    <location>
        <begin position="415"/>
        <end position="417"/>
    </location>
    <ligand>
        <name>GTP</name>
        <dbReference type="ChEBI" id="CHEBI:37565"/>
    </ligand>
</feature>
<evidence type="ECO:0000256" key="3">
    <source>
        <dbReference type="ARBA" id="ARBA00022723"/>
    </source>
</evidence>
<feature type="binding site" description="in other chain" evidence="8">
    <location>
        <position position="225"/>
    </location>
    <ligand>
        <name>IMP</name>
        <dbReference type="ChEBI" id="CHEBI:58053"/>
        <note>ligand shared between dimeric partners</note>
    </ligand>
</feature>
<dbReference type="InterPro" id="IPR042109">
    <property type="entry name" value="Adenylosuccinate_synth_dom1"/>
</dbReference>
<feature type="binding site" description="in other chain" evidence="8">
    <location>
        <position position="240"/>
    </location>
    <ligand>
        <name>IMP</name>
        <dbReference type="ChEBI" id="CHEBI:58053"/>
        <note>ligand shared between dimeric partners</note>
    </ligand>
</feature>
<evidence type="ECO:0000256" key="2">
    <source>
        <dbReference type="ARBA" id="ARBA00022598"/>
    </source>
</evidence>
<dbReference type="Gene3D" id="3.40.440.10">
    <property type="entry name" value="Adenylosuccinate Synthetase, subunit A, domain 1"/>
    <property type="match status" value="1"/>
</dbReference>
<dbReference type="EMBL" id="FSSB01000009">
    <property type="protein sequence ID" value="SIO93565.1"/>
    <property type="molecule type" value="Genomic_DNA"/>
</dbReference>
<feature type="binding site" evidence="8">
    <location>
        <begin position="41"/>
        <end position="43"/>
    </location>
    <ligand>
        <name>GTP</name>
        <dbReference type="ChEBI" id="CHEBI:37565"/>
    </ligand>
</feature>
<dbReference type="InterPro" id="IPR027417">
    <property type="entry name" value="P-loop_NTPase"/>
</dbReference>
<dbReference type="GO" id="GO:0005737">
    <property type="term" value="C:cytoplasm"/>
    <property type="evidence" value="ECO:0007669"/>
    <property type="project" value="UniProtKB-SubCell"/>
</dbReference>
<evidence type="ECO:0000256" key="7">
    <source>
        <dbReference type="ARBA" id="ARBA00023134"/>
    </source>
</evidence>
<comment type="similarity">
    <text evidence="8 10">Belongs to the adenylosuccinate synthetase family.</text>
</comment>
<name>A0A1N6M2A7_9VIBR</name>
<dbReference type="InterPro" id="IPR042111">
    <property type="entry name" value="Adenylosuccinate_synth_dom3"/>
</dbReference>
<dbReference type="UniPathway" id="UPA00075">
    <property type="reaction ID" value="UER00335"/>
</dbReference>
<evidence type="ECO:0000256" key="10">
    <source>
        <dbReference type="RuleBase" id="RU000520"/>
    </source>
</evidence>
<evidence type="ECO:0000313" key="12">
    <source>
        <dbReference type="EMBL" id="SIO93565.1"/>
    </source>
</evidence>
<accession>A0A1N6M2A7</accession>
<feature type="binding site" evidence="8">
    <location>
        <begin position="13"/>
        <end position="19"/>
    </location>
    <ligand>
        <name>GTP</name>
        <dbReference type="ChEBI" id="CHEBI:37565"/>
    </ligand>
</feature>
<dbReference type="GO" id="GO:0005525">
    <property type="term" value="F:GTP binding"/>
    <property type="evidence" value="ECO:0007669"/>
    <property type="project" value="UniProtKB-UniRule"/>
</dbReference>
<dbReference type="NCBIfam" id="TIGR00184">
    <property type="entry name" value="purA"/>
    <property type="match status" value="1"/>
</dbReference>
<dbReference type="FunFam" id="3.90.170.10:FF:000001">
    <property type="entry name" value="Adenylosuccinate synthetase"/>
    <property type="match status" value="1"/>
</dbReference>
<comment type="pathway">
    <text evidence="8 10">Purine metabolism; AMP biosynthesis via de novo pathway; AMP from IMP: step 1/2.</text>
</comment>
<organism evidence="12 13">
    <name type="scientific">Vibrio spartinae</name>
    <dbReference type="NCBI Taxonomy" id="1918945"/>
    <lineage>
        <taxon>Bacteria</taxon>
        <taxon>Pseudomonadati</taxon>
        <taxon>Pseudomonadota</taxon>
        <taxon>Gammaproteobacteria</taxon>
        <taxon>Vibrionales</taxon>
        <taxon>Vibrionaceae</taxon>
        <taxon>Vibrio</taxon>
    </lineage>
</organism>
<feature type="binding site" evidence="8">
    <location>
        <position position="144"/>
    </location>
    <ligand>
        <name>IMP</name>
        <dbReference type="ChEBI" id="CHEBI:58053"/>
        <note>ligand shared between dimeric partners</note>
    </ligand>
</feature>
<keyword evidence="5 8" id="KW-0658">Purine biosynthesis</keyword>
<dbReference type="GO" id="GO:0044208">
    <property type="term" value="P:'de novo' AMP biosynthetic process"/>
    <property type="evidence" value="ECO:0007669"/>
    <property type="project" value="UniProtKB-UniRule"/>
</dbReference>